<evidence type="ECO:0000313" key="2">
    <source>
        <dbReference type="EMBL" id="KRL45992.1"/>
    </source>
</evidence>
<gene>
    <name evidence="2" type="ORF">FD29_GL001751</name>
</gene>
<protein>
    <submittedName>
        <fullName evidence="2">Uncharacterized protein</fullName>
    </submittedName>
</protein>
<dbReference type="AlphaFoldDB" id="A0A0R1QXS0"/>
<evidence type="ECO:0000313" key="3">
    <source>
        <dbReference type="Proteomes" id="UP000050872"/>
    </source>
</evidence>
<dbReference type="EMBL" id="AZEZ01000003">
    <property type="protein sequence ID" value="KRL45992.1"/>
    <property type="molecule type" value="Genomic_DNA"/>
</dbReference>
<reference evidence="2 3" key="1">
    <citation type="journal article" date="2015" name="Genome Announc.">
        <title>Expanding the biotechnology potential of lactobacilli through comparative genomics of 213 strains and associated genera.</title>
        <authorList>
            <person name="Sun Z."/>
            <person name="Harris H.M."/>
            <person name="McCann A."/>
            <person name="Guo C."/>
            <person name="Argimon S."/>
            <person name="Zhang W."/>
            <person name="Yang X."/>
            <person name="Jeffery I.B."/>
            <person name="Cooney J.C."/>
            <person name="Kagawa T.F."/>
            <person name="Liu W."/>
            <person name="Song Y."/>
            <person name="Salvetti E."/>
            <person name="Wrobel A."/>
            <person name="Rasinkangas P."/>
            <person name="Parkhill J."/>
            <person name="Rea M.C."/>
            <person name="O'Sullivan O."/>
            <person name="Ritari J."/>
            <person name="Douillard F.P."/>
            <person name="Paul Ross R."/>
            <person name="Yang R."/>
            <person name="Briner A.E."/>
            <person name="Felis G.E."/>
            <person name="de Vos W.M."/>
            <person name="Barrangou R."/>
            <person name="Klaenhammer T.R."/>
            <person name="Caufield P.W."/>
            <person name="Cui Y."/>
            <person name="Zhang H."/>
            <person name="O'Toole P.W."/>
        </authorList>
    </citation>
    <scope>NUCLEOTIDE SEQUENCE [LARGE SCALE GENOMIC DNA]</scope>
    <source>
        <strain evidence="2 3">DSM 14500</strain>
    </source>
</reference>
<accession>A0A0R1QXS0</accession>
<dbReference type="Proteomes" id="UP000050872">
    <property type="component" value="Unassembled WGS sequence"/>
</dbReference>
<keyword evidence="1" id="KW-0812">Transmembrane</keyword>
<dbReference type="OrthoDB" id="2293381at2"/>
<name>A0A0R1QXS0_9LACO</name>
<keyword evidence="3" id="KW-1185">Reference proteome</keyword>
<evidence type="ECO:0000256" key="1">
    <source>
        <dbReference type="SAM" id="Phobius"/>
    </source>
</evidence>
<comment type="caution">
    <text evidence="2">The sequence shown here is derived from an EMBL/GenBank/DDBJ whole genome shotgun (WGS) entry which is preliminary data.</text>
</comment>
<keyword evidence="1" id="KW-1133">Transmembrane helix</keyword>
<sequence>MDKEKVKKPLYKKWWFWVVLGVFIIAIAYLMIPKEQATLSIDTKNITQQADGKAKFKFSTNEGNKYKIIRISDGAVYGPKVAETGSVNMTLYNSGEFKIISYFNNQKISKKFTIHPYVNKKASTKSESSSSKPMDFGKGDMVGNSDMVASITVNSVQKVDPDDVSVTDISHNYSGMQQYVIVNYTVSSVKGDIPLDDFDGSELSVADSNGTIGTQSSNRDNGIPDTLSEGQNANLRIGVGLKHSGNEVTIKFNDLTWKGQIQ</sequence>
<keyword evidence="1" id="KW-0472">Membrane</keyword>
<feature type="transmembrane region" description="Helical" evidence="1">
    <location>
        <begin position="14"/>
        <end position="32"/>
    </location>
</feature>
<dbReference type="PATRIC" id="fig|1423770.3.peg.1798"/>
<dbReference type="RefSeq" id="WP_057887013.1">
    <property type="nucleotide sequence ID" value="NZ_AZEZ01000003.1"/>
</dbReference>
<proteinExistence type="predicted"/>
<organism evidence="2 3">
    <name type="scientific">Companilactobacillus mindensis DSM 14500</name>
    <dbReference type="NCBI Taxonomy" id="1423770"/>
    <lineage>
        <taxon>Bacteria</taxon>
        <taxon>Bacillati</taxon>
        <taxon>Bacillota</taxon>
        <taxon>Bacilli</taxon>
        <taxon>Lactobacillales</taxon>
        <taxon>Lactobacillaceae</taxon>
        <taxon>Companilactobacillus</taxon>
    </lineage>
</organism>